<accession>A0AAD4ETG2</accession>
<evidence type="ECO:0000313" key="4">
    <source>
        <dbReference type="Proteomes" id="UP001197093"/>
    </source>
</evidence>
<name>A0AAD4ETG2_9PEZI</name>
<organism evidence="3 4">
    <name type="scientific">Staphylotrichum longicolle</name>
    <dbReference type="NCBI Taxonomy" id="669026"/>
    <lineage>
        <taxon>Eukaryota</taxon>
        <taxon>Fungi</taxon>
        <taxon>Dikarya</taxon>
        <taxon>Ascomycota</taxon>
        <taxon>Pezizomycotina</taxon>
        <taxon>Sordariomycetes</taxon>
        <taxon>Sordariomycetidae</taxon>
        <taxon>Sordariales</taxon>
        <taxon>Chaetomiaceae</taxon>
        <taxon>Staphylotrichum</taxon>
    </lineage>
</organism>
<evidence type="ECO:0000256" key="2">
    <source>
        <dbReference type="SAM" id="MobiDB-lite"/>
    </source>
</evidence>
<proteinExistence type="predicted"/>
<sequence length="207" mass="23570">MPLTSIQIRQIEKRLRQLAEEKERLVDELDDVEAESQRLHDALGEYQRAVAPRVVELIINKFTMTVPSSVELSDAGGLDSLYNRAWGAIRFARAHSPYGTPGTNTEKLAIKALARKMYEMFFPGEEPEDKPGSILWGLVEEIVVWPERCDRLEAEKVSARWDGDNNKGSEVKRDGDEDGQTKVKREKEDGDIKIKREEADEDEAKWG</sequence>
<feature type="region of interest" description="Disordered" evidence="2">
    <location>
        <begin position="160"/>
        <end position="207"/>
    </location>
</feature>
<keyword evidence="1" id="KW-0175">Coiled coil</keyword>
<dbReference type="Proteomes" id="UP001197093">
    <property type="component" value="Unassembled WGS sequence"/>
</dbReference>
<reference evidence="3" key="1">
    <citation type="submission" date="2023-02" db="EMBL/GenBank/DDBJ databases">
        <authorList>
            <person name="Palmer J.M."/>
        </authorList>
    </citation>
    <scope>NUCLEOTIDE SEQUENCE</scope>
    <source>
        <strain evidence="3">FW57</strain>
    </source>
</reference>
<evidence type="ECO:0000256" key="1">
    <source>
        <dbReference type="SAM" id="Coils"/>
    </source>
</evidence>
<dbReference type="EMBL" id="JAHCVI010000003">
    <property type="protein sequence ID" value="KAG7287004.1"/>
    <property type="molecule type" value="Genomic_DNA"/>
</dbReference>
<dbReference type="AlphaFoldDB" id="A0AAD4ETG2"/>
<evidence type="ECO:0000313" key="3">
    <source>
        <dbReference type="EMBL" id="KAG7287004.1"/>
    </source>
</evidence>
<comment type="caution">
    <text evidence="3">The sequence shown here is derived from an EMBL/GenBank/DDBJ whole genome shotgun (WGS) entry which is preliminary data.</text>
</comment>
<keyword evidence="4" id="KW-1185">Reference proteome</keyword>
<protein>
    <submittedName>
        <fullName evidence="3">Uncharacterized protein</fullName>
    </submittedName>
</protein>
<feature type="coiled-coil region" evidence="1">
    <location>
        <begin position="8"/>
        <end position="49"/>
    </location>
</feature>
<gene>
    <name evidence="3" type="ORF">NEMBOFW57_006504</name>
</gene>